<comment type="caution">
    <text evidence="1">The sequence shown here is derived from an EMBL/GenBank/DDBJ whole genome shotgun (WGS) entry which is preliminary data.</text>
</comment>
<proteinExistence type="predicted"/>
<dbReference type="InterPro" id="IPR021109">
    <property type="entry name" value="Peptidase_aspartic_dom_sf"/>
</dbReference>
<gene>
    <name evidence="1" type="ORF">DFH08DRAFT_628277</name>
</gene>
<reference evidence="1" key="1">
    <citation type="submission" date="2023-03" db="EMBL/GenBank/DDBJ databases">
        <title>Massive genome expansion in bonnet fungi (Mycena s.s.) driven by repeated elements and novel gene families across ecological guilds.</title>
        <authorList>
            <consortium name="Lawrence Berkeley National Laboratory"/>
            <person name="Harder C.B."/>
            <person name="Miyauchi S."/>
            <person name="Viragh M."/>
            <person name="Kuo A."/>
            <person name="Thoen E."/>
            <person name="Andreopoulos B."/>
            <person name="Lu D."/>
            <person name="Skrede I."/>
            <person name="Drula E."/>
            <person name="Henrissat B."/>
            <person name="Morin E."/>
            <person name="Kohler A."/>
            <person name="Barry K."/>
            <person name="LaButti K."/>
            <person name="Morin E."/>
            <person name="Salamov A."/>
            <person name="Lipzen A."/>
            <person name="Mereny Z."/>
            <person name="Hegedus B."/>
            <person name="Baldrian P."/>
            <person name="Stursova M."/>
            <person name="Weitz H."/>
            <person name="Taylor A."/>
            <person name="Grigoriev I.V."/>
            <person name="Nagy L.G."/>
            <person name="Martin F."/>
            <person name="Kauserud H."/>
        </authorList>
    </citation>
    <scope>NUCLEOTIDE SEQUENCE</scope>
    <source>
        <strain evidence="1">CBHHK002</strain>
    </source>
</reference>
<dbReference type="AlphaFoldDB" id="A0AAD6ZJB6"/>
<name>A0AAD6ZJB6_9AGAR</name>
<sequence length="126" mass="14264">PFLQRIQLLGPGEAIVRATGQVDDGVMKNCISKRRWEGYHCLSPRRPSKTRIRVASGRRIVPMGRWWGDVQVGGVKVSAWFEVFDCGDVFDVILGKPWLHAVRASHDYDGDRIHIQTGDSEAMIYN</sequence>
<dbReference type="CDD" id="cd00303">
    <property type="entry name" value="retropepsin_like"/>
    <property type="match status" value="1"/>
</dbReference>
<protein>
    <submittedName>
        <fullName evidence="1">Uncharacterized protein</fullName>
    </submittedName>
</protein>
<feature type="non-terminal residue" evidence="1">
    <location>
        <position position="126"/>
    </location>
</feature>
<evidence type="ECO:0000313" key="1">
    <source>
        <dbReference type="EMBL" id="KAJ7325932.1"/>
    </source>
</evidence>
<dbReference type="Gene3D" id="2.40.70.10">
    <property type="entry name" value="Acid Proteases"/>
    <property type="match status" value="1"/>
</dbReference>
<accession>A0AAD6ZJB6</accession>
<dbReference type="Proteomes" id="UP001218218">
    <property type="component" value="Unassembled WGS sequence"/>
</dbReference>
<dbReference type="EMBL" id="JARIHO010000043">
    <property type="protein sequence ID" value="KAJ7325932.1"/>
    <property type="molecule type" value="Genomic_DNA"/>
</dbReference>
<keyword evidence="2" id="KW-1185">Reference proteome</keyword>
<feature type="non-terminal residue" evidence="1">
    <location>
        <position position="1"/>
    </location>
</feature>
<organism evidence="1 2">
    <name type="scientific">Mycena albidolilacea</name>
    <dbReference type="NCBI Taxonomy" id="1033008"/>
    <lineage>
        <taxon>Eukaryota</taxon>
        <taxon>Fungi</taxon>
        <taxon>Dikarya</taxon>
        <taxon>Basidiomycota</taxon>
        <taxon>Agaricomycotina</taxon>
        <taxon>Agaricomycetes</taxon>
        <taxon>Agaricomycetidae</taxon>
        <taxon>Agaricales</taxon>
        <taxon>Marasmiineae</taxon>
        <taxon>Mycenaceae</taxon>
        <taxon>Mycena</taxon>
    </lineage>
</organism>
<evidence type="ECO:0000313" key="2">
    <source>
        <dbReference type="Proteomes" id="UP001218218"/>
    </source>
</evidence>